<sequence>MRPQLQPPVAAAVGRAVAVGVVAGAAEVASAGRPSDSACAGSTRSASSPDGAGARTRCWPAAACRSS</sequence>
<dbReference type="EMBL" id="GGFM01009567">
    <property type="protein sequence ID" value="MBW30318.1"/>
    <property type="molecule type" value="Transcribed_RNA"/>
</dbReference>
<proteinExistence type="predicted"/>
<accession>A0A2M3ZPJ0</accession>
<feature type="region of interest" description="Disordered" evidence="1">
    <location>
        <begin position="30"/>
        <end position="56"/>
    </location>
</feature>
<evidence type="ECO:0000313" key="2">
    <source>
        <dbReference type="EMBL" id="MBW30318.1"/>
    </source>
</evidence>
<protein>
    <submittedName>
        <fullName evidence="2">Putative secreted peptide</fullName>
    </submittedName>
</protein>
<reference evidence="2" key="1">
    <citation type="submission" date="2018-01" db="EMBL/GenBank/DDBJ databases">
        <title>An insight into the sialome of Amazonian anophelines.</title>
        <authorList>
            <person name="Ribeiro J.M."/>
            <person name="Scarpassa V."/>
            <person name="Calvo E."/>
        </authorList>
    </citation>
    <scope>NUCLEOTIDE SEQUENCE</scope>
    <source>
        <tissue evidence="2">Salivary glands</tissue>
    </source>
</reference>
<organism evidence="2">
    <name type="scientific">Anopheles braziliensis</name>
    <dbReference type="NCBI Taxonomy" id="58242"/>
    <lineage>
        <taxon>Eukaryota</taxon>
        <taxon>Metazoa</taxon>
        <taxon>Ecdysozoa</taxon>
        <taxon>Arthropoda</taxon>
        <taxon>Hexapoda</taxon>
        <taxon>Insecta</taxon>
        <taxon>Pterygota</taxon>
        <taxon>Neoptera</taxon>
        <taxon>Endopterygota</taxon>
        <taxon>Diptera</taxon>
        <taxon>Nematocera</taxon>
        <taxon>Culicoidea</taxon>
        <taxon>Culicidae</taxon>
        <taxon>Anophelinae</taxon>
        <taxon>Anopheles</taxon>
    </lineage>
</organism>
<name>A0A2M3ZPJ0_9DIPT</name>
<evidence type="ECO:0000256" key="1">
    <source>
        <dbReference type="SAM" id="MobiDB-lite"/>
    </source>
</evidence>
<dbReference type="AlphaFoldDB" id="A0A2M3ZPJ0"/>